<evidence type="ECO:0000313" key="3">
    <source>
        <dbReference type="Proteomes" id="UP000600363"/>
    </source>
</evidence>
<dbReference type="NCBIfam" id="TIGR01300">
    <property type="entry name" value="CPA3_mnhG_phaG"/>
    <property type="match status" value="1"/>
</dbReference>
<dbReference type="Pfam" id="PF03334">
    <property type="entry name" value="PhaG_MnhG_YufB"/>
    <property type="match status" value="1"/>
</dbReference>
<name>A0A832RZU8_9EURY</name>
<feature type="transmembrane region" description="Helical" evidence="1">
    <location>
        <begin position="6"/>
        <end position="26"/>
    </location>
</feature>
<keyword evidence="1" id="KW-0812">Transmembrane</keyword>
<dbReference type="InterPro" id="IPR005133">
    <property type="entry name" value="PhaG_MnhG_YufB"/>
</dbReference>
<sequence>MAVAFGLMVGGAFFMLTGSIGLIRFPDVYTRMHATGKCDTLGEVLILSGLIVYQGIDLVSMKMLFIIIFILITSPIATHAMFKAAITNGHAMWTKHGKKVWSKEEHR</sequence>
<feature type="transmembrane region" description="Helical" evidence="1">
    <location>
        <begin position="62"/>
        <end position="82"/>
    </location>
</feature>
<evidence type="ECO:0000313" key="2">
    <source>
        <dbReference type="EMBL" id="HIH70311.1"/>
    </source>
</evidence>
<organism evidence="2 3">
    <name type="scientific">Methermicoccus shengliensis</name>
    <dbReference type="NCBI Taxonomy" id="660064"/>
    <lineage>
        <taxon>Archaea</taxon>
        <taxon>Methanobacteriati</taxon>
        <taxon>Methanobacteriota</taxon>
        <taxon>Stenosarchaea group</taxon>
        <taxon>Methanomicrobia</taxon>
        <taxon>Methanosarcinales</taxon>
        <taxon>Methermicoccaceae</taxon>
        <taxon>Methermicoccus</taxon>
    </lineage>
</organism>
<dbReference type="PANTHER" id="PTHR34703:SF1">
    <property type="entry name" value="ANTIPORTER SUBUNIT MNHG2-RELATED"/>
    <property type="match status" value="1"/>
</dbReference>
<dbReference type="AlphaFoldDB" id="A0A832RZU8"/>
<keyword evidence="1" id="KW-0472">Membrane</keyword>
<dbReference type="NCBIfam" id="NF009314">
    <property type="entry name" value="PRK12674.1-2"/>
    <property type="match status" value="1"/>
</dbReference>
<keyword evidence="1" id="KW-1133">Transmembrane helix</keyword>
<accession>A0A832RZU8</accession>
<evidence type="ECO:0000256" key="1">
    <source>
        <dbReference type="SAM" id="Phobius"/>
    </source>
</evidence>
<dbReference type="GO" id="GO:0015385">
    <property type="term" value="F:sodium:proton antiporter activity"/>
    <property type="evidence" value="ECO:0007669"/>
    <property type="project" value="TreeGrafter"/>
</dbReference>
<proteinExistence type="predicted"/>
<dbReference type="Proteomes" id="UP000600363">
    <property type="component" value="Unassembled WGS sequence"/>
</dbReference>
<gene>
    <name evidence="2" type="ORF">HA299_06860</name>
</gene>
<dbReference type="EMBL" id="DUIH01000021">
    <property type="protein sequence ID" value="HIH70311.1"/>
    <property type="molecule type" value="Genomic_DNA"/>
</dbReference>
<reference evidence="2" key="1">
    <citation type="journal article" date="2020" name="bioRxiv">
        <title>A rank-normalized archaeal taxonomy based on genome phylogeny resolves widespread incomplete and uneven classifications.</title>
        <authorList>
            <person name="Rinke C."/>
            <person name="Chuvochina M."/>
            <person name="Mussig A.J."/>
            <person name="Chaumeil P.-A."/>
            <person name="Waite D.W."/>
            <person name="Whitman W.B."/>
            <person name="Parks D.H."/>
            <person name="Hugenholtz P."/>
        </authorList>
    </citation>
    <scope>NUCLEOTIDE SEQUENCE</scope>
    <source>
        <strain evidence="2">UBA12518</strain>
    </source>
</reference>
<protein>
    <submittedName>
        <fullName evidence="2">Monovalent cation/H(+) antiporter subunit G</fullName>
    </submittedName>
</protein>
<comment type="caution">
    <text evidence="2">The sequence shown here is derived from an EMBL/GenBank/DDBJ whole genome shotgun (WGS) entry which is preliminary data.</text>
</comment>
<dbReference type="PANTHER" id="PTHR34703">
    <property type="entry name" value="ANTIPORTER SUBUNIT MNHG2-RELATED"/>
    <property type="match status" value="1"/>
</dbReference>